<dbReference type="PROSITE" id="PS00301">
    <property type="entry name" value="G_TR_1"/>
    <property type="match status" value="1"/>
</dbReference>
<dbReference type="FunFam" id="1.25.40.10:FF:000690">
    <property type="entry name" value="Pentatricopeptide repeat-containing protein"/>
    <property type="match status" value="1"/>
</dbReference>
<dbReference type="GO" id="GO:0009451">
    <property type="term" value="P:RNA modification"/>
    <property type="evidence" value="ECO:0007669"/>
    <property type="project" value="InterPro"/>
</dbReference>
<evidence type="ECO:0000256" key="1">
    <source>
        <dbReference type="ARBA" id="ARBA00006643"/>
    </source>
</evidence>
<dbReference type="GO" id="GO:0008270">
    <property type="term" value="F:zinc ion binding"/>
    <property type="evidence" value="ECO:0007669"/>
    <property type="project" value="InterPro"/>
</dbReference>
<dbReference type="Proteomes" id="UP000243459">
    <property type="component" value="Chromosome 10"/>
</dbReference>
<evidence type="ECO:0000259" key="4">
    <source>
        <dbReference type="PROSITE" id="PS51722"/>
    </source>
</evidence>
<proteinExistence type="inferred from homology"/>
<dbReference type="Pfam" id="PF14432">
    <property type="entry name" value="DYW_deaminase"/>
    <property type="match status" value="1"/>
</dbReference>
<name>A0A5P1E1L4_ASPOF</name>
<keyword evidence="6" id="KW-1185">Reference proteome</keyword>
<dbReference type="GO" id="GO:0003924">
    <property type="term" value="F:GTPase activity"/>
    <property type="evidence" value="ECO:0007669"/>
    <property type="project" value="InterPro"/>
</dbReference>
<reference evidence="6" key="1">
    <citation type="journal article" date="2017" name="Nat. Commun.">
        <title>The asparagus genome sheds light on the origin and evolution of a young Y chromosome.</title>
        <authorList>
            <person name="Harkess A."/>
            <person name="Zhou J."/>
            <person name="Xu C."/>
            <person name="Bowers J.E."/>
            <person name="Van der Hulst R."/>
            <person name="Ayyampalayam S."/>
            <person name="Mercati F."/>
            <person name="Riccardi P."/>
            <person name="McKain M.R."/>
            <person name="Kakrana A."/>
            <person name="Tang H."/>
            <person name="Ray J."/>
            <person name="Groenendijk J."/>
            <person name="Arikit S."/>
            <person name="Mathioni S.M."/>
            <person name="Nakano M."/>
            <person name="Shan H."/>
            <person name="Telgmann-Rauber A."/>
            <person name="Kanno A."/>
            <person name="Yue Z."/>
            <person name="Chen H."/>
            <person name="Li W."/>
            <person name="Chen Y."/>
            <person name="Xu X."/>
            <person name="Zhang Y."/>
            <person name="Luo S."/>
            <person name="Chen H."/>
            <person name="Gao J."/>
            <person name="Mao Z."/>
            <person name="Pires J.C."/>
            <person name="Luo M."/>
            <person name="Kudrna D."/>
            <person name="Wing R.A."/>
            <person name="Meyers B.C."/>
            <person name="Yi K."/>
            <person name="Kong H."/>
            <person name="Lavrijsen P."/>
            <person name="Sunseri F."/>
            <person name="Falavigna A."/>
            <person name="Ye Y."/>
            <person name="Leebens-Mack J.H."/>
            <person name="Chen G."/>
        </authorList>
    </citation>
    <scope>NUCLEOTIDE SEQUENCE [LARGE SCALE GENOMIC DNA]</scope>
    <source>
        <strain evidence="6">cv. DH0086</strain>
    </source>
</reference>
<feature type="repeat" description="PPR" evidence="3">
    <location>
        <begin position="143"/>
        <end position="173"/>
    </location>
</feature>
<dbReference type="Pfam" id="PF20430">
    <property type="entry name" value="Eplus_motif"/>
    <property type="match status" value="1"/>
</dbReference>
<dbReference type="InterPro" id="IPR027417">
    <property type="entry name" value="P-loop_NTPase"/>
</dbReference>
<dbReference type="InterPro" id="IPR031157">
    <property type="entry name" value="G_TR_CS"/>
</dbReference>
<feature type="repeat" description="PPR" evidence="3">
    <location>
        <begin position="236"/>
        <end position="270"/>
    </location>
</feature>
<feature type="repeat" description="PPR" evidence="3">
    <location>
        <begin position="174"/>
        <end position="208"/>
    </location>
</feature>
<sequence length="721" mass="80501">MISQDLHHFRPLLKSCENPTHLNQIHAQILKQFPNLQYPPIFQYNVLIRGLAAGKSPVKALSLYRSLLQTQTRPNNFTFPFLLKACSSSSSLVPSGLSLHAHIVRTGLDSDPYIQSSLIHMYAAVAKDVKSAQKVFDLCSVHQTVCWNSMLDGLVKCGEIELARLVFDRMGCRDIVSWNTMINGYSLVGDLKLAREVFDKMPCKNLVSWNSILGGYNKCGDVEGALRVFREMPHRDVVSWNTMLACYAQSGNCDEAFELFDEMQHSGVKPTDATVVSMISVCAHLGALERGEWVHKFIKENKIELNTILATTLVDMYAKCGEISRAYQIFYAIVDKDFLAWNAIIAGVAVYGQAREALRLLDEMRESGSVADDMTFAAVLSACSHAGMVKEGKYLLDCMKVTYGVEPKVEHYGCVIDLLARKGLLDEAVLLMESMPMEPNAPVWGALLGGCRIHGNSGVADDVGRRLLSLQPKHSGRYVLLSNIYASINRWEDASKIRSMMTNKGISKIPGTSMIELKGILHKFVAGDQSHPESKKIYQKFIEVSERLKVEVGYSPDTKQVLLDIEEEEKGHILSVHSEKLAISFGLLHTGLGATIRIIKNLRLWERLMCSFIQLLEHLAEVVLAGSQSYSAVARAKEEEEAWWKEAMEKMRNIGISAHIDSGKTTLTERILFYTCRIHEIHKVRVRDGVGAKMDSMDLEREKGITIQSGVLTARGMGIRL</sequence>
<accession>A0A5P1E1L4</accession>
<dbReference type="InterPro" id="IPR011990">
    <property type="entry name" value="TPR-like_helical_dom_sf"/>
</dbReference>
<dbReference type="GO" id="GO:0003729">
    <property type="term" value="F:mRNA binding"/>
    <property type="evidence" value="ECO:0007669"/>
    <property type="project" value="UniProtKB-ARBA"/>
</dbReference>
<evidence type="ECO:0000256" key="2">
    <source>
        <dbReference type="ARBA" id="ARBA00022737"/>
    </source>
</evidence>
<dbReference type="InterPro" id="IPR000795">
    <property type="entry name" value="T_Tr_GTP-bd_dom"/>
</dbReference>
<feature type="repeat" description="PPR" evidence="3">
    <location>
        <begin position="337"/>
        <end position="371"/>
    </location>
</feature>
<dbReference type="AlphaFoldDB" id="A0A5P1E1L4"/>
<feature type="domain" description="Tr-type G" evidence="4">
    <location>
        <begin position="649"/>
        <end position="721"/>
    </location>
</feature>
<dbReference type="PROSITE" id="PS51375">
    <property type="entry name" value="PPR"/>
    <property type="match status" value="4"/>
</dbReference>
<dbReference type="PANTHER" id="PTHR47926:SF473">
    <property type="entry name" value="(WILD MALAYSIAN BANANA) HYPOTHETICAL PROTEIN"/>
    <property type="match status" value="1"/>
</dbReference>
<organism evidence="5 6">
    <name type="scientific">Asparagus officinalis</name>
    <name type="common">Garden asparagus</name>
    <dbReference type="NCBI Taxonomy" id="4686"/>
    <lineage>
        <taxon>Eukaryota</taxon>
        <taxon>Viridiplantae</taxon>
        <taxon>Streptophyta</taxon>
        <taxon>Embryophyta</taxon>
        <taxon>Tracheophyta</taxon>
        <taxon>Spermatophyta</taxon>
        <taxon>Magnoliopsida</taxon>
        <taxon>Liliopsida</taxon>
        <taxon>Asparagales</taxon>
        <taxon>Asparagaceae</taxon>
        <taxon>Asparagoideae</taxon>
        <taxon>Asparagus</taxon>
    </lineage>
</organism>
<comment type="similarity">
    <text evidence="1">Belongs to the PPR family. PCMP-H subfamily.</text>
</comment>
<dbReference type="PANTHER" id="PTHR47926">
    <property type="entry name" value="PENTATRICOPEPTIDE REPEAT-CONTAINING PROTEIN"/>
    <property type="match status" value="1"/>
</dbReference>
<dbReference type="Pfam" id="PF00009">
    <property type="entry name" value="GTP_EFTU"/>
    <property type="match status" value="1"/>
</dbReference>
<evidence type="ECO:0000313" key="5">
    <source>
        <dbReference type="EMBL" id="ONK56474.1"/>
    </source>
</evidence>
<dbReference type="InterPro" id="IPR002885">
    <property type="entry name" value="PPR_rpt"/>
</dbReference>
<dbReference type="InterPro" id="IPR046848">
    <property type="entry name" value="E_motif"/>
</dbReference>
<dbReference type="Pfam" id="PF20431">
    <property type="entry name" value="E_motif"/>
    <property type="match status" value="1"/>
</dbReference>
<dbReference type="GO" id="GO:0005525">
    <property type="term" value="F:GTP binding"/>
    <property type="evidence" value="ECO:0007669"/>
    <property type="project" value="InterPro"/>
</dbReference>
<protein>
    <recommendedName>
        <fullName evidence="4">Tr-type G domain-containing protein</fullName>
    </recommendedName>
</protein>
<dbReference type="FunFam" id="1.25.40.10:FF:000348">
    <property type="entry name" value="Pentatricopeptide repeat-containing protein chloroplastic"/>
    <property type="match status" value="1"/>
</dbReference>
<gene>
    <name evidence="5" type="ORF">A4U43_C10F9090</name>
</gene>
<dbReference type="Gramene" id="ONK56474">
    <property type="protein sequence ID" value="ONK56474"/>
    <property type="gene ID" value="A4U43_C10F9090"/>
</dbReference>
<dbReference type="InterPro" id="IPR032867">
    <property type="entry name" value="DYW_dom"/>
</dbReference>
<dbReference type="Pfam" id="PF01535">
    <property type="entry name" value="PPR"/>
    <property type="match status" value="7"/>
</dbReference>
<evidence type="ECO:0000256" key="3">
    <source>
        <dbReference type="PROSITE-ProRule" id="PRU00708"/>
    </source>
</evidence>
<dbReference type="Gene3D" id="3.40.50.300">
    <property type="entry name" value="P-loop containing nucleotide triphosphate hydrolases"/>
    <property type="match status" value="1"/>
</dbReference>
<dbReference type="InterPro" id="IPR046849">
    <property type="entry name" value="E2_motif"/>
</dbReference>
<dbReference type="SUPFAM" id="SSF52540">
    <property type="entry name" value="P-loop containing nucleoside triphosphate hydrolases"/>
    <property type="match status" value="1"/>
</dbReference>
<dbReference type="Gene3D" id="1.25.40.10">
    <property type="entry name" value="Tetratricopeptide repeat domain"/>
    <property type="match status" value="3"/>
</dbReference>
<dbReference type="EMBL" id="CM007390">
    <property type="protein sequence ID" value="ONK56474.1"/>
    <property type="molecule type" value="Genomic_DNA"/>
</dbReference>
<dbReference type="OMA" id="ACYAQSG"/>
<dbReference type="PROSITE" id="PS51722">
    <property type="entry name" value="G_TR_2"/>
    <property type="match status" value="1"/>
</dbReference>
<dbReference type="Pfam" id="PF13041">
    <property type="entry name" value="PPR_2"/>
    <property type="match status" value="1"/>
</dbReference>
<dbReference type="NCBIfam" id="TIGR00756">
    <property type="entry name" value="PPR"/>
    <property type="match status" value="5"/>
</dbReference>
<dbReference type="InterPro" id="IPR046960">
    <property type="entry name" value="PPR_At4g14850-like_plant"/>
</dbReference>
<keyword evidence="2" id="KW-0677">Repeat</keyword>
<evidence type="ECO:0000313" key="6">
    <source>
        <dbReference type="Proteomes" id="UP000243459"/>
    </source>
</evidence>